<name>A0AAE4IVE3_9ENTR</name>
<proteinExistence type="predicted"/>
<sequence>MQQTLNFDLSEQPIPVLLRGDKWDSVWSELTDNEDLNFVDASRGTSLSSLITSSVESIHTALIDGWTMMIGYSSGKDSETVLHLFLMALIRAVRSGATISQHHFILHTDTLIESPEVRWLADQKLAELERFIAKENLPLTIVLAKPGISQSWTGRILTGRGLPTFSNSTARQCSQYYEGLM</sequence>
<keyword evidence="1" id="KW-0614">Plasmid</keyword>
<dbReference type="EMBL" id="JAQGEC010000011">
    <property type="protein sequence ID" value="MDR9891205.1"/>
    <property type="molecule type" value="Genomic_DNA"/>
</dbReference>
<geneLocation type="plasmid" evidence="1">
    <name>IncC</name>
</geneLocation>
<evidence type="ECO:0000313" key="1">
    <source>
        <dbReference type="EMBL" id="MDR9891205.1"/>
    </source>
</evidence>
<comment type="caution">
    <text evidence="1">The sequence shown here is derived from an EMBL/GenBank/DDBJ whole genome shotgun (WGS) entry which is preliminary data.</text>
</comment>
<accession>A0AAE4IVE3</accession>
<dbReference type="SUPFAM" id="SSF52402">
    <property type="entry name" value="Adenine nucleotide alpha hydrolases-like"/>
    <property type="match status" value="1"/>
</dbReference>
<gene>
    <name evidence="1" type="ORF">O7047_13320</name>
</gene>
<dbReference type="RefSeq" id="WP_252357573.1">
    <property type="nucleotide sequence ID" value="NZ_JAQGEC010000011.1"/>
</dbReference>
<dbReference type="Proteomes" id="UP001248822">
    <property type="component" value="Unassembled WGS sequence"/>
</dbReference>
<dbReference type="InterPro" id="IPR014729">
    <property type="entry name" value="Rossmann-like_a/b/a_fold"/>
</dbReference>
<organism evidence="1 2">
    <name type="scientific">Pseudenterobacter timonensis</name>
    <dbReference type="NCBI Taxonomy" id="1755099"/>
    <lineage>
        <taxon>Bacteria</taxon>
        <taxon>Pseudomonadati</taxon>
        <taxon>Pseudomonadota</taxon>
        <taxon>Gammaproteobacteria</taxon>
        <taxon>Enterobacterales</taxon>
        <taxon>Enterobacteriaceae</taxon>
        <taxon>Pseudenterobacter</taxon>
    </lineage>
</organism>
<evidence type="ECO:0008006" key="3">
    <source>
        <dbReference type="Google" id="ProtNLM"/>
    </source>
</evidence>
<dbReference type="AlphaFoldDB" id="A0AAE4IVE3"/>
<dbReference type="Gene3D" id="3.40.50.620">
    <property type="entry name" value="HUPs"/>
    <property type="match status" value="1"/>
</dbReference>
<reference evidence="1" key="1">
    <citation type="submission" date="2022-12" db="EMBL/GenBank/DDBJ databases">
        <title>NDM-1 containing novel ST 2018 Pseudenterobacter timonensis.</title>
        <authorList>
            <person name="Halder G."/>
            <person name="Mandal S."/>
            <person name="Dutta S."/>
        </authorList>
    </citation>
    <scope>NUCLEOTIDE SEQUENCE</scope>
    <source>
        <strain evidence="1">CNCI147</strain>
        <plasmid evidence="1">IncC</plasmid>
    </source>
</reference>
<protein>
    <recommendedName>
        <fullName evidence="3">Phosphoadenosine phosphosulfate reductase family protein</fullName>
    </recommendedName>
</protein>
<evidence type="ECO:0000313" key="2">
    <source>
        <dbReference type="Proteomes" id="UP001248822"/>
    </source>
</evidence>